<reference evidence="2" key="1">
    <citation type="submission" date="2021-02" db="EMBL/GenBank/DDBJ databases">
        <title>Genome sequence of Rhodospirillales sp. strain TMPK1 isolated from soil.</title>
        <authorList>
            <person name="Nakai R."/>
            <person name="Kusada H."/>
            <person name="Tamaki H."/>
        </authorList>
    </citation>
    <scope>NUCLEOTIDE SEQUENCE</scope>
    <source>
        <strain evidence="2">TMPK1</strain>
    </source>
</reference>
<feature type="signal peptide" evidence="1">
    <location>
        <begin position="1"/>
        <end position="22"/>
    </location>
</feature>
<keyword evidence="1" id="KW-0732">Signal</keyword>
<proteinExistence type="predicted"/>
<accession>A0A8S8XCM4</accession>
<feature type="chain" id="PRO_5035870608" evidence="1">
    <location>
        <begin position="23"/>
        <end position="162"/>
    </location>
</feature>
<protein>
    <submittedName>
        <fullName evidence="2">Uncharacterized protein</fullName>
    </submittedName>
</protein>
<name>A0A8S8XCM4_9PROT</name>
<dbReference type="EMBL" id="BOPV01000001">
    <property type="protein sequence ID" value="GIL40434.1"/>
    <property type="molecule type" value="Genomic_DNA"/>
</dbReference>
<keyword evidence="3" id="KW-1185">Reference proteome</keyword>
<comment type="caution">
    <text evidence="2">The sequence shown here is derived from an EMBL/GenBank/DDBJ whole genome shotgun (WGS) entry which is preliminary data.</text>
</comment>
<dbReference type="AlphaFoldDB" id="A0A8S8XCM4"/>
<dbReference type="Proteomes" id="UP000681075">
    <property type="component" value="Unassembled WGS sequence"/>
</dbReference>
<sequence length="162" mass="17884">MRIESYVLAAALLAMVPTTSFAQGQPRPQSNGPAKLEDVLLAACIQGAKYSSDNPRQVDYVTGKAQATTHGIVNNPRFKDVISVVATMKVGDARRNVRCDFGRATPKDPIDFLAAQWDGRTYVGEPNQALRPRMKEPDDVKREDRFLGAVYEMMRNASGNVR</sequence>
<evidence type="ECO:0000313" key="3">
    <source>
        <dbReference type="Proteomes" id="UP000681075"/>
    </source>
</evidence>
<dbReference type="RefSeq" id="WP_420243532.1">
    <property type="nucleotide sequence ID" value="NZ_BOPV01000001.1"/>
</dbReference>
<evidence type="ECO:0000256" key="1">
    <source>
        <dbReference type="SAM" id="SignalP"/>
    </source>
</evidence>
<evidence type="ECO:0000313" key="2">
    <source>
        <dbReference type="EMBL" id="GIL40434.1"/>
    </source>
</evidence>
<organism evidence="2 3">
    <name type="scientific">Roseiterribacter gracilis</name>
    <dbReference type="NCBI Taxonomy" id="2812848"/>
    <lineage>
        <taxon>Bacteria</taxon>
        <taxon>Pseudomonadati</taxon>
        <taxon>Pseudomonadota</taxon>
        <taxon>Alphaproteobacteria</taxon>
        <taxon>Rhodospirillales</taxon>
        <taxon>Roseiterribacteraceae</taxon>
        <taxon>Roseiterribacter</taxon>
    </lineage>
</organism>
<gene>
    <name evidence="2" type="ORF">TMPK1_26710</name>
</gene>